<dbReference type="PANTHER" id="PTHR11060:SF0">
    <property type="entry name" value="PROTEIN MEMO1"/>
    <property type="match status" value="1"/>
</dbReference>
<dbReference type="Proteomes" id="UP000669133">
    <property type="component" value="Unassembled WGS sequence"/>
</dbReference>
<dbReference type="CDD" id="cd07361">
    <property type="entry name" value="MEMO_like"/>
    <property type="match status" value="1"/>
</dbReference>
<accession>A0A8H7ZGJ1</accession>
<evidence type="ECO:0000313" key="2">
    <source>
        <dbReference type="EMBL" id="KAG5418247.1"/>
    </source>
</evidence>
<reference evidence="2 3" key="1">
    <citation type="submission" date="2020-12" db="EMBL/GenBank/DDBJ databases">
        <title>Effect of drift, selection, and recombination on the evolution of hybrid genomes in Candida yeast pathogens.</title>
        <authorList>
            <person name="Mixao V."/>
            <person name="Ksiezopolska E."/>
            <person name="Saus E."/>
            <person name="Boekhout T."/>
            <person name="Gacser A."/>
            <person name="Gabaldon T."/>
        </authorList>
    </citation>
    <scope>NUCLEOTIDE SEQUENCE [LARGE SCALE GENOMIC DNA]</scope>
    <source>
        <strain evidence="2 3">BP57</strain>
    </source>
</reference>
<gene>
    <name evidence="2" type="ORF">I9W82_003775</name>
</gene>
<dbReference type="PANTHER" id="PTHR11060">
    <property type="entry name" value="PROTEIN MEMO1"/>
    <property type="match status" value="1"/>
</dbReference>
<sequence>MSIRQATHAGSWYSSDPRTLKSQIQALLLAAQKSGNNVVSGARVLIGPHAGYTYSGERLGETFNVWDTAKVKRVFLLGPSHHVYFKDKALLSPFDFYETPLGDIPVDRETIDDLLTKRFKKKHGQPVFKMMSEEIDEDEHSFEMHAPFIYHQGQKSKHGVPKIIPILISGMDSELQSELVDALLPFVGNEENHFIISSDFCHWGSRFGYTKILTNKSATLDSLEADIHSLRFSSMSKDIPVHEGIELLDRMALQIATKGSASEWKEYIRVSGNTICGQKPIAVILQLLEKYRSNESGDVFEWLGYSQSNPARSSKDSSVSYASGYVKL</sequence>
<keyword evidence="3" id="KW-1185">Reference proteome</keyword>
<dbReference type="NCBIfam" id="TIGR04336">
    <property type="entry name" value="AmmeMemoSam_B"/>
    <property type="match status" value="1"/>
</dbReference>
<dbReference type="GeneID" id="93652404"/>
<dbReference type="InterPro" id="IPR002737">
    <property type="entry name" value="MEMO1_fam"/>
</dbReference>
<organism evidence="2 3">
    <name type="scientific">Candida metapsilosis</name>
    <dbReference type="NCBI Taxonomy" id="273372"/>
    <lineage>
        <taxon>Eukaryota</taxon>
        <taxon>Fungi</taxon>
        <taxon>Dikarya</taxon>
        <taxon>Ascomycota</taxon>
        <taxon>Saccharomycotina</taxon>
        <taxon>Pichiomycetes</taxon>
        <taxon>Debaryomycetaceae</taxon>
        <taxon>Candida/Lodderomyces clade</taxon>
        <taxon>Candida</taxon>
    </lineage>
</organism>
<dbReference type="AlphaFoldDB" id="A0A8H7ZGJ1"/>
<proteinExistence type="inferred from homology"/>
<dbReference type="EMBL" id="JAEOAQ010000005">
    <property type="protein sequence ID" value="KAG5418247.1"/>
    <property type="molecule type" value="Genomic_DNA"/>
</dbReference>
<dbReference type="Gene3D" id="3.40.830.10">
    <property type="entry name" value="LigB-like"/>
    <property type="match status" value="1"/>
</dbReference>
<evidence type="ECO:0000256" key="1">
    <source>
        <dbReference type="ARBA" id="ARBA00006315"/>
    </source>
</evidence>
<comment type="similarity">
    <text evidence="1">Belongs to the MEMO1 family.</text>
</comment>
<name>A0A8H7ZGJ1_9ASCO</name>
<dbReference type="RefSeq" id="XP_067547363.1">
    <property type="nucleotide sequence ID" value="XM_067692775.1"/>
</dbReference>
<dbReference type="OrthoDB" id="417112at2759"/>
<protein>
    <submittedName>
        <fullName evidence="2">Uncharacterized protein</fullName>
    </submittedName>
</protein>
<comment type="caution">
    <text evidence="2">The sequence shown here is derived from an EMBL/GenBank/DDBJ whole genome shotgun (WGS) entry which is preliminary data.</text>
</comment>
<dbReference type="HAMAP" id="MF_00055">
    <property type="entry name" value="MEMO1"/>
    <property type="match status" value="1"/>
</dbReference>
<evidence type="ECO:0000313" key="3">
    <source>
        <dbReference type="Proteomes" id="UP000669133"/>
    </source>
</evidence>
<dbReference type="Pfam" id="PF01875">
    <property type="entry name" value="Memo"/>
    <property type="match status" value="1"/>
</dbReference>